<evidence type="ECO:0000313" key="1">
    <source>
        <dbReference type="EMBL" id="CAG8762393.1"/>
    </source>
</evidence>
<gene>
    <name evidence="1" type="ORF">DERYTH_LOCUS17940</name>
</gene>
<dbReference type="OrthoDB" id="2443924at2759"/>
<name>A0A9N9J2B6_9GLOM</name>
<sequence>GCALINNELADSYQWVLHQTKQATRGYVLAVIMTVADPALNLAISKEYEQSYLIKKYNEPRVVKYLKTLYSSKKAWVCAYTTKIFTAGIQLMPRVESYNTQVKRLVLNSNISLLELAEVLEASLEEEIKKAKYACWKTQIPLISSAATLSQTLFPNSIRL</sequence>
<proteinExistence type="predicted"/>
<organism evidence="1 2">
    <name type="scientific">Dentiscutata erythropus</name>
    <dbReference type="NCBI Taxonomy" id="1348616"/>
    <lineage>
        <taxon>Eukaryota</taxon>
        <taxon>Fungi</taxon>
        <taxon>Fungi incertae sedis</taxon>
        <taxon>Mucoromycota</taxon>
        <taxon>Glomeromycotina</taxon>
        <taxon>Glomeromycetes</taxon>
        <taxon>Diversisporales</taxon>
        <taxon>Gigasporaceae</taxon>
        <taxon>Dentiscutata</taxon>
    </lineage>
</organism>
<dbReference type="AlphaFoldDB" id="A0A9N9J2B6"/>
<reference evidence="1" key="1">
    <citation type="submission" date="2021-06" db="EMBL/GenBank/DDBJ databases">
        <authorList>
            <person name="Kallberg Y."/>
            <person name="Tangrot J."/>
            <person name="Rosling A."/>
        </authorList>
    </citation>
    <scope>NUCLEOTIDE SEQUENCE</scope>
    <source>
        <strain evidence="1">MA453B</strain>
    </source>
</reference>
<accession>A0A9N9J2B6</accession>
<dbReference type="Proteomes" id="UP000789405">
    <property type="component" value="Unassembled WGS sequence"/>
</dbReference>
<keyword evidence="2" id="KW-1185">Reference proteome</keyword>
<protein>
    <submittedName>
        <fullName evidence="1">7852_t:CDS:1</fullName>
    </submittedName>
</protein>
<comment type="caution">
    <text evidence="1">The sequence shown here is derived from an EMBL/GenBank/DDBJ whole genome shotgun (WGS) entry which is preliminary data.</text>
</comment>
<evidence type="ECO:0000313" key="2">
    <source>
        <dbReference type="Proteomes" id="UP000789405"/>
    </source>
</evidence>
<dbReference type="EMBL" id="CAJVPY010017535">
    <property type="protein sequence ID" value="CAG8762393.1"/>
    <property type="molecule type" value="Genomic_DNA"/>
</dbReference>
<dbReference type="PANTHER" id="PTHR47718">
    <property type="entry name" value="OS01G0519700 PROTEIN"/>
    <property type="match status" value="1"/>
</dbReference>
<feature type="non-terminal residue" evidence="1">
    <location>
        <position position="160"/>
    </location>
</feature>